<dbReference type="VEuPathDB" id="FungiDB:AeMF1_016206"/>
<gene>
    <name evidence="9" type="ORF">Ae201684_003821</name>
</gene>
<protein>
    <recommendedName>
        <fullName evidence="3">chorismate mutase</fullName>
        <ecNumber evidence="3">5.4.99.5</ecNumber>
    </recommendedName>
</protein>
<keyword evidence="4" id="KW-0963">Cytoplasm</keyword>
<feature type="domain" description="Chorismate mutase" evidence="8">
    <location>
        <begin position="207"/>
        <end position="315"/>
    </location>
</feature>
<dbReference type="GO" id="GO:0046417">
    <property type="term" value="P:chorismate metabolic process"/>
    <property type="evidence" value="ECO:0007669"/>
    <property type="project" value="InterPro"/>
</dbReference>
<reference evidence="9 10" key="1">
    <citation type="submission" date="2019-07" db="EMBL/GenBank/DDBJ databases">
        <title>Genomics analysis of Aphanomyces spp. identifies a new class of oomycete effector associated with host adaptation.</title>
        <authorList>
            <person name="Gaulin E."/>
        </authorList>
    </citation>
    <scope>NUCLEOTIDE SEQUENCE [LARGE SCALE GENOMIC DNA]</scope>
    <source>
        <strain evidence="9 10">ATCC 201684</strain>
    </source>
</reference>
<evidence type="ECO:0000256" key="4">
    <source>
        <dbReference type="ARBA" id="ARBA00022490"/>
    </source>
</evidence>
<dbReference type="PANTHER" id="PTHR21145">
    <property type="entry name" value="CHORISMATE MUTASE"/>
    <property type="match status" value="1"/>
</dbReference>
<dbReference type="Gene3D" id="1.10.590.10">
    <property type="entry name" value="Chorismate mutase, AroQ class superfamily, eukaryotic"/>
    <property type="match status" value="1"/>
</dbReference>
<comment type="caution">
    <text evidence="9">The sequence shown here is derived from an EMBL/GenBank/DDBJ whole genome shotgun (WGS) entry which is preliminary data.</text>
</comment>
<dbReference type="GO" id="GO:0004106">
    <property type="term" value="F:chorismate mutase activity"/>
    <property type="evidence" value="ECO:0007669"/>
    <property type="project" value="UniProtKB-EC"/>
</dbReference>
<dbReference type="InterPro" id="IPR037039">
    <property type="entry name" value="CM_AroQ_sf_eucaryotic"/>
</dbReference>
<keyword evidence="5" id="KW-0028">Amino-acid biosynthesis</keyword>
<dbReference type="NCBIfam" id="TIGR01802">
    <property type="entry name" value="CM_pl-yst"/>
    <property type="match status" value="1"/>
</dbReference>
<dbReference type="AlphaFoldDB" id="A0A6G0XKS0"/>
<evidence type="ECO:0000256" key="3">
    <source>
        <dbReference type="ARBA" id="ARBA00012404"/>
    </source>
</evidence>
<dbReference type="InterPro" id="IPR036263">
    <property type="entry name" value="Chorismate_II_sf"/>
</dbReference>
<dbReference type="InterPro" id="IPR008238">
    <property type="entry name" value="Chorismate_mutase_AroQ_euk"/>
</dbReference>
<dbReference type="EC" id="5.4.99.5" evidence="3"/>
<evidence type="ECO:0000256" key="7">
    <source>
        <dbReference type="ARBA" id="ARBA00023235"/>
    </source>
</evidence>
<dbReference type="UniPathway" id="UPA00120">
    <property type="reaction ID" value="UER00203"/>
</dbReference>
<evidence type="ECO:0000256" key="2">
    <source>
        <dbReference type="ARBA" id="ARBA00004817"/>
    </source>
</evidence>
<comment type="pathway">
    <text evidence="2">Metabolic intermediate biosynthesis; prephenate biosynthesis; prephenate from chorismate: step 1/1.</text>
</comment>
<evidence type="ECO:0000256" key="1">
    <source>
        <dbReference type="ARBA" id="ARBA00004496"/>
    </source>
</evidence>
<dbReference type="GO" id="GO:0005737">
    <property type="term" value="C:cytoplasm"/>
    <property type="evidence" value="ECO:0007669"/>
    <property type="project" value="UniProtKB-SubCell"/>
</dbReference>
<organism evidence="9 10">
    <name type="scientific">Aphanomyces euteiches</name>
    <dbReference type="NCBI Taxonomy" id="100861"/>
    <lineage>
        <taxon>Eukaryota</taxon>
        <taxon>Sar</taxon>
        <taxon>Stramenopiles</taxon>
        <taxon>Oomycota</taxon>
        <taxon>Saprolegniomycetes</taxon>
        <taxon>Saprolegniales</taxon>
        <taxon>Verrucalvaceae</taxon>
        <taxon>Aphanomyces</taxon>
    </lineage>
</organism>
<dbReference type="GO" id="GO:0008652">
    <property type="term" value="P:amino acid biosynthetic process"/>
    <property type="evidence" value="ECO:0007669"/>
    <property type="project" value="UniProtKB-KW"/>
</dbReference>
<dbReference type="Proteomes" id="UP000481153">
    <property type="component" value="Unassembled WGS sequence"/>
</dbReference>
<dbReference type="PROSITE" id="PS51169">
    <property type="entry name" value="CHORISMATE_MUT_3"/>
    <property type="match status" value="1"/>
</dbReference>
<dbReference type="PANTHER" id="PTHR21145:SF12">
    <property type="entry name" value="CHORISMATE MUTASE"/>
    <property type="match status" value="1"/>
</dbReference>
<dbReference type="GO" id="GO:0009073">
    <property type="term" value="P:aromatic amino acid family biosynthetic process"/>
    <property type="evidence" value="ECO:0007669"/>
    <property type="project" value="UniProtKB-KW"/>
</dbReference>
<evidence type="ECO:0000259" key="8">
    <source>
        <dbReference type="Pfam" id="PF01817"/>
    </source>
</evidence>
<dbReference type="SUPFAM" id="SSF48600">
    <property type="entry name" value="Chorismate mutase II"/>
    <property type="match status" value="1"/>
</dbReference>
<keyword evidence="10" id="KW-1185">Reference proteome</keyword>
<name>A0A6G0XKS0_9STRA</name>
<dbReference type="InterPro" id="IPR002701">
    <property type="entry name" value="CM_II_prokaryot"/>
</dbReference>
<evidence type="ECO:0000256" key="6">
    <source>
        <dbReference type="ARBA" id="ARBA00023141"/>
    </source>
</evidence>
<keyword evidence="6" id="KW-0057">Aromatic amino acid biosynthesis</keyword>
<evidence type="ECO:0000313" key="10">
    <source>
        <dbReference type="Proteomes" id="UP000481153"/>
    </source>
</evidence>
<keyword evidence="7" id="KW-0413">Isomerase</keyword>
<evidence type="ECO:0000256" key="5">
    <source>
        <dbReference type="ARBA" id="ARBA00022605"/>
    </source>
</evidence>
<evidence type="ECO:0000313" key="9">
    <source>
        <dbReference type="EMBL" id="KAF0740936.1"/>
    </source>
</evidence>
<dbReference type="Pfam" id="PF01817">
    <property type="entry name" value="CM_2"/>
    <property type="match status" value="1"/>
</dbReference>
<comment type="subcellular location">
    <subcellularLocation>
        <location evidence="1">Cytoplasm</location>
    </subcellularLocation>
</comment>
<accession>A0A6G0XKS0</accession>
<dbReference type="EMBL" id="VJMJ01000042">
    <property type="protein sequence ID" value="KAF0740936.1"/>
    <property type="molecule type" value="Genomic_DNA"/>
</dbReference>
<sequence length="337" mass="37675">MGAPLTCSFSHRRDEQRRVAAHAFPLDFIRYPHSETRSTSNTSMLFGLFVTACLIVQAVAGASPTPASNPTLDDLRNNLTRQEDTIIFALIERAQFVHNQAIYRKPAGASDPLLRFKGKYCHYKGSFLDFMLNETERLDALLRRYTSPEENAFFPASLPDPILPPLDYAPFLVPNTVNINDQVLTVYLEKLLPIMTVDDDKPKTYGSSANADIAALQALSKRIHYGKFVAEAKFQAETERYTQLICNNDTDGIMAALTNVAVENNVVKRVRMKTAAFAQDIDVTPSNSTVHYKVDPDVISGFYHDFVIPLTKNVEVAYLLQRLSSSSKQEANCTKGR</sequence>
<proteinExistence type="predicted"/>